<dbReference type="Pfam" id="PF16859">
    <property type="entry name" value="TetR_C_11"/>
    <property type="match status" value="1"/>
</dbReference>
<name>A0A3A4KD28_9NOCA</name>
<sequence length="207" mass="22599">MEATAPTPPDPARRSLRARRAILDATSQLIAEKGYADVTIEAIAARAGVGKPTIYRWWPSKAMVTIDLLIEIAEQTTGYADTGDLAADLRTQMQGLIAAIHPPRTSPLAGVIAEGLHNPDVARQLRNLLLEPQLELFKDRLRRAQQHGQLSRDADPDVALYLLYGPLHYRLLYDLGMPDARELDALIARALNAMNGPAELRPAPGSA</sequence>
<dbReference type="Proteomes" id="UP000266677">
    <property type="component" value="Unassembled WGS sequence"/>
</dbReference>
<keyword evidence="2 4" id="KW-0238">DNA-binding</keyword>
<accession>A0A3A4KD28</accession>
<evidence type="ECO:0000256" key="4">
    <source>
        <dbReference type="PROSITE-ProRule" id="PRU00335"/>
    </source>
</evidence>
<dbReference type="GO" id="GO:0000976">
    <property type="term" value="F:transcription cis-regulatory region binding"/>
    <property type="evidence" value="ECO:0007669"/>
    <property type="project" value="TreeGrafter"/>
</dbReference>
<dbReference type="Gene3D" id="1.10.10.60">
    <property type="entry name" value="Homeodomain-like"/>
    <property type="match status" value="1"/>
</dbReference>
<evidence type="ECO:0000313" key="6">
    <source>
        <dbReference type="EMBL" id="RJO73345.1"/>
    </source>
</evidence>
<dbReference type="OrthoDB" id="9796019at2"/>
<dbReference type="InterPro" id="IPR011075">
    <property type="entry name" value="TetR_C"/>
</dbReference>
<feature type="DNA-binding region" description="H-T-H motif" evidence="4">
    <location>
        <begin position="39"/>
        <end position="58"/>
    </location>
</feature>
<dbReference type="Pfam" id="PF00440">
    <property type="entry name" value="TetR_N"/>
    <property type="match status" value="1"/>
</dbReference>
<dbReference type="RefSeq" id="WP_120042421.1">
    <property type="nucleotide sequence ID" value="NZ_QZFU01000023.1"/>
</dbReference>
<dbReference type="PROSITE" id="PS50977">
    <property type="entry name" value="HTH_TETR_2"/>
    <property type="match status" value="1"/>
</dbReference>
<dbReference type="InterPro" id="IPR001647">
    <property type="entry name" value="HTH_TetR"/>
</dbReference>
<comment type="caution">
    <text evidence="6">The sequence shown here is derived from an EMBL/GenBank/DDBJ whole genome shotgun (WGS) entry which is preliminary data.</text>
</comment>
<evidence type="ECO:0000256" key="1">
    <source>
        <dbReference type="ARBA" id="ARBA00023015"/>
    </source>
</evidence>
<proteinExistence type="predicted"/>
<keyword evidence="7" id="KW-1185">Reference proteome</keyword>
<dbReference type="Gene3D" id="1.10.357.10">
    <property type="entry name" value="Tetracycline Repressor, domain 2"/>
    <property type="match status" value="1"/>
</dbReference>
<reference evidence="6 7" key="1">
    <citation type="submission" date="2018-09" db="EMBL/GenBank/DDBJ databases">
        <title>YIM PH21274 draft genome.</title>
        <authorList>
            <person name="Miao C."/>
        </authorList>
    </citation>
    <scope>NUCLEOTIDE SEQUENCE [LARGE SCALE GENOMIC DNA]</scope>
    <source>
        <strain evidence="6 7">YIM PH 21724</strain>
    </source>
</reference>
<dbReference type="GO" id="GO:0003700">
    <property type="term" value="F:DNA-binding transcription factor activity"/>
    <property type="evidence" value="ECO:0007669"/>
    <property type="project" value="TreeGrafter"/>
</dbReference>
<dbReference type="InterPro" id="IPR036271">
    <property type="entry name" value="Tet_transcr_reg_TetR-rel_C_sf"/>
</dbReference>
<protein>
    <submittedName>
        <fullName evidence="6">TetR/AcrR family transcriptional regulator</fullName>
    </submittedName>
</protein>
<evidence type="ECO:0000256" key="2">
    <source>
        <dbReference type="ARBA" id="ARBA00023125"/>
    </source>
</evidence>
<dbReference type="InterPro" id="IPR050109">
    <property type="entry name" value="HTH-type_TetR-like_transc_reg"/>
</dbReference>
<evidence type="ECO:0000256" key="3">
    <source>
        <dbReference type="ARBA" id="ARBA00023163"/>
    </source>
</evidence>
<keyword evidence="1" id="KW-0805">Transcription regulation</keyword>
<feature type="domain" description="HTH tetR-type" evidence="5">
    <location>
        <begin position="16"/>
        <end position="76"/>
    </location>
</feature>
<dbReference type="InterPro" id="IPR009057">
    <property type="entry name" value="Homeodomain-like_sf"/>
</dbReference>
<evidence type="ECO:0000313" key="7">
    <source>
        <dbReference type="Proteomes" id="UP000266677"/>
    </source>
</evidence>
<evidence type="ECO:0000259" key="5">
    <source>
        <dbReference type="PROSITE" id="PS50977"/>
    </source>
</evidence>
<dbReference type="AlphaFoldDB" id="A0A3A4KD28"/>
<keyword evidence="3" id="KW-0804">Transcription</keyword>
<dbReference type="EMBL" id="QZFU01000023">
    <property type="protein sequence ID" value="RJO73345.1"/>
    <property type="molecule type" value="Genomic_DNA"/>
</dbReference>
<gene>
    <name evidence="6" type="ORF">D5S18_19045</name>
</gene>
<dbReference type="PRINTS" id="PR00455">
    <property type="entry name" value="HTHTETR"/>
</dbReference>
<dbReference type="PANTHER" id="PTHR30055:SF148">
    <property type="entry name" value="TETR-FAMILY TRANSCRIPTIONAL REGULATOR"/>
    <property type="match status" value="1"/>
</dbReference>
<dbReference type="SUPFAM" id="SSF48498">
    <property type="entry name" value="Tetracyclin repressor-like, C-terminal domain"/>
    <property type="match status" value="1"/>
</dbReference>
<organism evidence="6 7">
    <name type="scientific">Nocardia panacis</name>
    <dbReference type="NCBI Taxonomy" id="2340916"/>
    <lineage>
        <taxon>Bacteria</taxon>
        <taxon>Bacillati</taxon>
        <taxon>Actinomycetota</taxon>
        <taxon>Actinomycetes</taxon>
        <taxon>Mycobacteriales</taxon>
        <taxon>Nocardiaceae</taxon>
        <taxon>Nocardia</taxon>
    </lineage>
</organism>
<dbReference type="PANTHER" id="PTHR30055">
    <property type="entry name" value="HTH-TYPE TRANSCRIPTIONAL REGULATOR RUTR"/>
    <property type="match status" value="1"/>
</dbReference>
<dbReference type="SUPFAM" id="SSF46689">
    <property type="entry name" value="Homeodomain-like"/>
    <property type="match status" value="1"/>
</dbReference>